<evidence type="ECO:0000256" key="5">
    <source>
        <dbReference type="ARBA" id="ARBA00022840"/>
    </source>
</evidence>
<evidence type="ECO:0000256" key="1">
    <source>
        <dbReference type="ARBA" id="ARBA00004141"/>
    </source>
</evidence>
<name>A0A167T189_9AGAM</name>
<evidence type="ECO:0000256" key="4">
    <source>
        <dbReference type="ARBA" id="ARBA00022741"/>
    </source>
</evidence>
<evidence type="ECO:0000256" key="2">
    <source>
        <dbReference type="ARBA" id="ARBA00009726"/>
    </source>
</evidence>
<protein>
    <recommendedName>
        <fullName evidence="11">ABC transmembrane type-1 domain-containing protein</fullName>
    </recommendedName>
</protein>
<comment type="subcellular location">
    <subcellularLocation>
        <location evidence="1">Membrane</location>
        <topology evidence="1">Multi-pass membrane protein</topology>
    </subcellularLocation>
</comment>
<keyword evidence="10" id="KW-1185">Reference proteome</keyword>
<keyword evidence="5" id="KW-0067">ATP-binding</keyword>
<proteinExistence type="inferred from homology"/>
<dbReference type="PANTHER" id="PTHR24223:SF456">
    <property type="entry name" value="MULTIDRUG RESISTANCE-ASSOCIATED PROTEIN LETHAL(2)03659"/>
    <property type="match status" value="1"/>
</dbReference>
<accession>A0A167T189</accession>
<dbReference type="Gene3D" id="1.20.1560.10">
    <property type="entry name" value="ABC transporter type 1, transmembrane domain"/>
    <property type="match status" value="1"/>
</dbReference>
<evidence type="ECO:0000256" key="3">
    <source>
        <dbReference type="ARBA" id="ARBA00022692"/>
    </source>
</evidence>
<keyword evidence="4" id="KW-0547">Nucleotide-binding</keyword>
<dbReference type="STRING" id="436010.A0A167T189"/>
<dbReference type="PANTHER" id="PTHR24223">
    <property type="entry name" value="ATP-BINDING CASSETTE SUB-FAMILY C"/>
    <property type="match status" value="1"/>
</dbReference>
<comment type="similarity">
    <text evidence="2">Belongs to the ABC transporter superfamily. ABCC family. Conjugate transporter (TC 3.A.1.208) subfamily.</text>
</comment>
<evidence type="ECO:0000313" key="10">
    <source>
        <dbReference type="Proteomes" id="UP000076532"/>
    </source>
</evidence>
<sequence length="341" mass="37738">MDTEKRAPRSSSVSENGTVDDLPKKDLEPGQIQSAAAQNNIQLDTGEDHFRYRRHFYQVWLPKDPPPPARNSLADAPITPLATANIFAQLTFTWITEFMVLGYQRTLQAEDLHRLDPSRETEHLAMTLNDAWARRVLAAGTWNTRLESGELTPGLLKRTRWACRATFSAKDTGATYSDRRAALERRWRAVGGRREASLAWALNDTLGFAFWIGGVFKVVSDTSRLMVPLIIKAIITFGQEHYAANAAGTPLPGIGRGIGLAIGAFVLNEVASICMHQARPPAPYYWRSMATGILARGALIGTVYKRSVHLNGKARMTITNAALMNHLSTDVRTFLLLPALT</sequence>
<organism evidence="9 10">
    <name type="scientific">Athelia psychrophila</name>
    <dbReference type="NCBI Taxonomy" id="1759441"/>
    <lineage>
        <taxon>Eukaryota</taxon>
        <taxon>Fungi</taxon>
        <taxon>Dikarya</taxon>
        <taxon>Basidiomycota</taxon>
        <taxon>Agaricomycotina</taxon>
        <taxon>Agaricomycetes</taxon>
        <taxon>Agaricomycetidae</taxon>
        <taxon>Atheliales</taxon>
        <taxon>Atheliaceae</taxon>
        <taxon>Athelia</taxon>
    </lineage>
</organism>
<gene>
    <name evidence="9" type="ORF">FIBSPDRAFT_969970</name>
</gene>
<dbReference type="EMBL" id="KV418557">
    <property type="protein sequence ID" value="KZP02458.1"/>
    <property type="molecule type" value="Genomic_DNA"/>
</dbReference>
<dbReference type="OrthoDB" id="3244899at2759"/>
<dbReference type="GO" id="GO:0005524">
    <property type="term" value="F:ATP binding"/>
    <property type="evidence" value="ECO:0007669"/>
    <property type="project" value="UniProtKB-KW"/>
</dbReference>
<dbReference type="AlphaFoldDB" id="A0A167T189"/>
<feature type="region of interest" description="Disordered" evidence="8">
    <location>
        <begin position="1"/>
        <end position="29"/>
    </location>
</feature>
<keyword evidence="6" id="KW-1133">Transmembrane helix</keyword>
<dbReference type="InterPro" id="IPR036640">
    <property type="entry name" value="ABC1_TM_sf"/>
</dbReference>
<evidence type="ECO:0000313" key="9">
    <source>
        <dbReference type="EMBL" id="KZP02458.1"/>
    </source>
</evidence>
<dbReference type="InterPro" id="IPR050173">
    <property type="entry name" value="ABC_transporter_C-like"/>
</dbReference>
<keyword evidence="3" id="KW-0812">Transmembrane</keyword>
<evidence type="ECO:0000256" key="7">
    <source>
        <dbReference type="ARBA" id="ARBA00023136"/>
    </source>
</evidence>
<reference evidence="9 10" key="1">
    <citation type="journal article" date="2016" name="Mol. Biol. Evol.">
        <title>Comparative Genomics of Early-Diverging Mushroom-Forming Fungi Provides Insights into the Origins of Lignocellulose Decay Capabilities.</title>
        <authorList>
            <person name="Nagy L.G."/>
            <person name="Riley R."/>
            <person name="Tritt A."/>
            <person name="Adam C."/>
            <person name="Daum C."/>
            <person name="Floudas D."/>
            <person name="Sun H."/>
            <person name="Yadav J.S."/>
            <person name="Pangilinan J."/>
            <person name="Larsson K.H."/>
            <person name="Matsuura K."/>
            <person name="Barry K."/>
            <person name="Labutti K."/>
            <person name="Kuo R."/>
            <person name="Ohm R.A."/>
            <person name="Bhattacharya S.S."/>
            <person name="Shirouzu T."/>
            <person name="Yoshinaga Y."/>
            <person name="Martin F.M."/>
            <person name="Grigoriev I.V."/>
            <person name="Hibbett D.S."/>
        </authorList>
    </citation>
    <scope>NUCLEOTIDE SEQUENCE [LARGE SCALE GENOMIC DNA]</scope>
    <source>
        <strain evidence="9 10">CBS 109695</strain>
    </source>
</reference>
<dbReference type="Proteomes" id="UP000076532">
    <property type="component" value="Unassembled WGS sequence"/>
</dbReference>
<evidence type="ECO:0000256" key="6">
    <source>
        <dbReference type="ARBA" id="ARBA00022989"/>
    </source>
</evidence>
<dbReference type="GO" id="GO:0042626">
    <property type="term" value="F:ATPase-coupled transmembrane transporter activity"/>
    <property type="evidence" value="ECO:0007669"/>
    <property type="project" value="TreeGrafter"/>
</dbReference>
<keyword evidence="7" id="KW-0472">Membrane</keyword>
<evidence type="ECO:0000256" key="8">
    <source>
        <dbReference type="SAM" id="MobiDB-lite"/>
    </source>
</evidence>
<dbReference type="GO" id="GO:0016020">
    <property type="term" value="C:membrane"/>
    <property type="evidence" value="ECO:0007669"/>
    <property type="project" value="UniProtKB-SubCell"/>
</dbReference>
<evidence type="ECO:0008006" key="11">
    <source>
        <dbReference type="Google" id="ProtNLM"/>
    </source>
</evidence>